<organism evidence="2 3">
    <name type="scientific">Batillaria attramentaria</name>
    <dbReference type="NCBI Taxonomy" id="370345"/>
    <lineage>
        <taxon>Eukaryota</taxon>
        <taxon>Metazoa</taxon>
        <taxon>Spiralia</taxon>
        <taxon>Lophotrochozoa</taxon>
        <taxon>Mollusca</taxon>
        <taxon>Gastropoda</taxon>
        <taxon>Caenogastropoda</taxon>
        <taxon>Sorbeoconcha</taxon>
        <taxon>Cerithioidea</taxon>
        <taxon>Batillariidae</taxon>
        <taxon>Batillaria</taxon>
    </lineage>
</organism>
<evidence type="ECO:0000313" key="3">
    <source>
        <dbReference type="Proteomes" id="UP001519460"/>
    </source>
</evidence>
<evidence type="ECO:0008006" key="4">
    <source>
        <dbReference type="Google" id="ProtNLM"/>
    </source>
</evidence>
<feature type="signal peptide" evidence="1">
    <location>
        <begin position="1"/>
        <end position="16"/>
    </location>
</feature>
<accession>A0ABD0KP02</accession>
<protein>
    <recommendedName>
        <fullName evidence="4">Secreted protein</fullName>
    </recommendedName>
</protein>
<feature type="chain" id="PRO_5044892322" description="Secreted protein" evidence="1">
    <location>
        <begin position="17"/>
        <end position="84"/>
    </location>
</feature>
<evidence type="ECO:0000313" key="2">
    <source>
        <dbReference type="EMBL" id="KAK7488809.1"/>
    </source>
</evidence>
<name>A0ABD0KP02_9CAEN</name>
<keyword evidence="1" id="KW-0732">Signal</keyword>
<sequence>MTVLLLLNVASYTILPTPPPTQTTANNGDNFTTSTATTTLSSTMKTTDDSLHAPQFTSLPRLPLITAHPKCWIPGGLWHIQTVD</sequence>
<proteinExistence type="predicted"/>
<gene>
    <name evidence="2" type="ORF">BaRGS_00019944</name>
</gene>
<comment type="caution">
    <text evidence="2">The sequence shown here is derived from an EMBL/GenBank/DDBJ whole genome shotgun (WGS) entry which is preliminary data.</text>
</comment>
<dbReference type="EMBL" id="JACVVK020000146">
    <property type="protein sequence ID" value="KAK7488809.1"/>
    <property type="molecule type" value="Genomic_DNA"/>
</dbReference>
<reference evidence="2 3" key="1">
    <citation type="journal article" date="2023" name="Sci. Data">
        <title>Genome assembly of the Korean intertidal mud-creeper Batillaria attramentaria.</title>
        <authorList>
            <person name="Patra A.K."/>
            <person name="Ho P.T."/>
            <person name="Jun S."/>
            <person name="Lee S.J."/>
            <person name="Kim Y."/>
            <person name="Won Y.J."/>
        </authorList>
    </citation>
    <scope>NUCLEOTIDE SEQUENCE [LARGE SCALE GENOMIC DNA]</scope>
    <source>
        <strain evidence="2">Wonlab-2016</strain>
    </source>
</reference>
<keyword evidence="3" id="KW-1185">Reference proteome</keyword>
<evidence type="ECO:0000256" key="1">
    <source>
        <dbReference type="SAM" id="SignalP"/>
    </source>
</evidence>
<dbReference type="Proteomes" id="UP001519460">
    <property type="component" value="Unassembled WGS sequence"/>
</dbReference>
<dbReference type="AlphaFoldDB" id="A0ABD0KP02"/>